<evidence type="ECO:0000313" key="2">
    <source>
        <dbReference type="EMBL" id="KAJ1201336.1"/>
    </source>
</evidence>
<reference evidence="2" key="1">
    <citation type="journal article" date="2022" name="bioRxiv">
        <title>Sequencing and chromosome-scale assembly of the giantPleurodeles waltlgenome.</title>
        <authorList>
            <person name="Brown T."/>
            <person name="Elewa A."/>
            <person name="Iarovenko S."/>
            <person name="Subramanian E."/>
            <person name="Araus A.J."/>
            <person name="Petzold A."/>
            <person name="Susuki M."/>
            <person name="Suzuki K.-i.T."/>
            <person name="Hayashi T."/>
            <person name="Toyoda A."/>
            <person name="Oliveira C."/>
            <person name="Osipova E."/>
            <person name="Leigh N.D."/>
            <person name="Simon A."/>
            <person name="Yun M.H."/>
        </authorList>
    </citation>
    <scope>NUCLEOTIDE SEQUENCE</scope>
    <source>
        <strain evidence="2">20211129_DDA</strain>
        <tissue evidence="2">Liver</tissue>
    </source>
</reference>
<evidence type="ECO:0000313" key="3">
    <source>
        <dbReference type="Proteomes" id="UP001066276"/>
    </source>
</evidence>
<proteinExistence type="predicted"/>
<accession>A0AAV7VK86</accession>
<name>A0AAV7VK86_PLEWA</name>
<sequence>MLSGPRRSSGGRCWADPARPAGEETGLELCGGPPRDKCGRPESGWVPRPSLPAALEVLGRPAGALEGPAPWSGGAALLLDAGAAPVCAGAGPQTQRLARVGHGGIEEAAATSVTGG</sequence>
<organism evidence="2 3">
    <name type="scientific">Pleurodeles waltl</name>
    <name type="common">Iberian ribbed newt</name>
    <dbReference type="NCBI Taxonomy" id="8319"/>
    <lineage>
        <taxon>Eukaryota</taxon>
        <taxon>Metazoa</taxon>
        <taxon>Chordata</taxon>
        <taxon>Craniata</taxon>
        <taxon>Vertebrata</taxon>
        <taxon>Euteleostomi</taxon>
        <taxon>Amphibia</taxon>
        <taxon>Batrachia</taxon>
        <taxon>Caudata</taxon>
        <taxon>Salamandroidea</taxon>
        <taxon>Salamandridae</taxon>
        <taxon>Pleurodelinae</taxon>
        <taxon>Pleurodeles</taxon>
    </lineage>
</organism>
<evidence type="ECO:0000256" key="1">
    <source>
        <dbReference type="SAM" id="MobiDB-lite"/>
    </source>
</evidence>
<protein>
    <submittedName>
        <fullName evidence="2">Uncharacterized protein</fullName>
    </submittedName>
</protein>
<keyword evidence="3" id="KW-1185">Reference proteome</keyword>
<dbReference type="AlphaFoldDB" id="A0AAV7VK86"/>
<feature type="region of interest" description="Disordered" evidence="1">
    <location>
        <begin position="1"/>
        <end position="45"/>
    </location>
</feature>
<comment type="caution">
    <text evidence="2">The sequence shown here is derived from an EMBL/GenBank/DDBJ whole genome shotgun (WGS) entry which is preliminary data.</text>
</comment>
<dbReference type="Proteomes" id="UP001066276">
    <property type="component" value="Chromosome 2_1"/>
</dbReference>
<dbReference type="EMBL" id="JANPWB010000003">
    <property type="protein sequence ID" value="KAJ1201336.1"/>
    <property type="molecule type" value="Genomic_DNA"/>
</dbReference>
<gene>
    <name evidence="2" type="ORF">NDU88_005149</name>
</gene>